<feature type="compositionally biased region" description="Basic residues" evidence="1">
    <location>
        <begin position="150"/>
        <end position="162"/>
    </location>
</feature>
<dbReference type="GeneID" id="25335610"/>
<evidence type="ECO:0000313" key="3">
    <source>
        <dbReference type="EMBL" id="CDJ56280.1"/>
    </source>
</evidence>
<reference evidence="3" key="1">
    <citation type="submission" date="2013-10" db="EMBL/GenBank/DDBJ databases">
        <title>Genomic analysis of the causative agents of coccidiosis in chickens.</title>
        <authorList>
            <person name="Reid A.J."/>
            <person name="Blake D."/>
            <person name="Billington K."/>
            <person name="Browne H."/>
            <person name="Dunn M."/>
            <person name="Hung S."/>
            <person name="Kawahara F."/>
            <person name="Miranda-Saavedra D."/>
            <person name="Mourier T."/>
            <person name="Nagra H."/>
            <person name="Otto T.D."/>
            <person name="Rawlings N."/>
            <person name="Sanchez A."/>
            <person name="Sanders M."/>
            <person name="Subramaniam C."/>
            <person name="Tay Y."/>
            <person name="Dear P."/>
            <person name="Doerig C."/>
            <person name="Gruber A."/>
            <person name="Parkinson J."/>
            <person name="Shirley M."/>
            <person name="Wan K.L."/>
            <person name="Berriman M."/>
            <person name="Tomley F."/>
            <person name="Pain A."/>
        </authorList>
    </citation>
    <scope>NUCLEOTIDE SEQUENCE [LARGE SCALE GENOMIC DNA]</scope>
    <source>
        <strain evidence="3">Weybridge</strain>
    </source>
</reference>
<reference evidence="3" key="2">
    <citation type="submission" date="2013-10" db="EMBL/GenBank/DDBJ databases">
        <authorList>
            <person name="Aslett M."/>
        </authorList>
    </citation>
    <scope>NUCLEOTIDE SEQUENCE [LARGE SCALE GENOMIC DNA]</scope>
    <source>
        <strain evidence="3">Weybridge</strain>
    </source>
</reference>
<protein>
    <submittedName>
        <fullName evidence="3">Uncharacterized protein</fullName>
    </submittedName>
</protein>
<sequence>MCWIASALLGVAFLGGPLRAEAGWQELHGRDADGGELAAAPLQRYALGPPPVKLDETITYPGYDWYVSHGTQAGGSGATTFTESQPFTSYQATFEPPQSVPPGGSLLTLAKLLQGADPPLRAALLRHFCHSLARLRTRLVGLDSVERKEKRMKKKKKKKNGKHDKNEPQDTIEIRIGAVSAQLAGVVGAAEGYSNSGKALAKFLLAPFGRLFKEAEQLLSDVALEGNPALMITALNKLAPPLVRGLTYLESPESQGAARILEPARDSLLERAREIDNVLLEAQSDLVGVLHAYPRDFARDELEVERQQAALEGDPDHEQYIPPVHGEWMDAASANDEKLRRQARFAFLLSLLLTISTVLTALTLASPLASTGRQDSGGSAGSSHRWRQDMDGGSRSGDAGSSGSETGMGGRAFMDDEGTAFQDTLRRHRRWIQEQREAASQAFAEHSDIGEPWGEPFPRSPHAGGHFIVEPGSPVVPEVLPPHFVEPHSVPPLPSAPPLGPPFVRVPRVPPPPSYEEAMRDIGRPQ</sequence>
<gene>
    <name evidence="3" type="ORF">EMWEY_00016240</name>
</gene>
<feature type="region of interest" description="Disordered" evidence="1">
    <location>
        <begin position="369"/>
        <end position="415"/>
    </location>
</feature>
<keyword evidence="4" id="KW-1185">Reference proteome</keyword>
<dbReference type="OrthoDB" id="348040at2759"/>
<feature type="region of interest" description="Disordered" evidence="1">
    <location>
        <begin position="146"/>
        <end position="171"/>
    </location>
</feature>
<dbReference type="RefSeq" id="XP_013332930.1">
    <property type="nucleotide sequence ID" value="XM_013477476.1"/>
</dbReference>
<dbReference type="EMBL" id="HG718861">
    <property type="protein sequence ID" value="CDJ56280.1"/>
    <property type="molecule type" value="Genomic_DNA"/>
</dbReference>
<feature type="signal peptide" evidence="2">
    <location>
        <begin position="1"/>
        <end position="22"/>
    </location>
</feature>
<dbReference type="VEuPathDB" id="ToxoDB:EMWEY_00016240"/>
<dbReference type="Proteomes" id="UP000030763">
    <property type="component" value="Unassembled WGS sequence"/>
</dbReference>
<dbReference type="AlphaFoldDB" id="U6M3K4"/>
<evidence type="ECO:0000256" key="2">
    <source>
        <dbReference type="SAM" id="SignalP"/>
    </source>
</evidence>
<keyword evidence="2" id="KW-0732">Signal</keyword>
<evidence type="ECO:0000313" key="4">
    <source>
        <dbReference type="Proteomes" id="UP000030763"/>
    </source>
</evidence>
<accession>U6M3K4</accession>
<evidence type="ECO:0000256" key="1">
    <source>
        <dbReference type="SAM" id="MobiDB-lite"/>
    </source>
</evidence>
<name>U6M3K4_EIMMA</name>
<proteinExistence type="predicted"/>
<organism evidence="3 4">
    <name type="scientific">Eimeria maxima</name>
    <name type="common">Coccidian parasite</name>
    <dbReference type="NCBI Taxonomy" id="5804"/>
    <lineage>
        <taxon>Eukaryota</taxon>
        <taxon>Sar</taxon>
        <taxon>Alveolata</taxon>
        <taxon>Apicomplexa</taxon>
        <taxon>Conoidasida</taxon>
        <taxon>Coccidia</taxon>
        <taxon>Eucoccidiorida</taxon>
        <taxon>Eimeriorina</taxon>
        <taxon>Eimeriidae</taxon>
        <taxon>Eimeria</taxon>
    </lineage>
</organism>
<dbReference type="OMA" id="MCWIASA"/>
<feature type="chain" id="PRO_5004673231" evidence="2">
    <location>
        <begin position="23"/>
        <end position="526"/>
    </location>
</feature>